<dbReference type="RefSeq" id="WP_344402475.1">
    <property type="nucleotide sequence ID" value="NZ_BAAASG010000011.1"/>
</dbReference>
<proteinExistence type="predicted"/>
<dbReference type="PRINTS" id="PR01185">
    <property type="entry name" value="INTEGRINA"/>
</dbReference>
<reference evidence="7 8" key="1">
    <citation type="journal article" date="2019" name="Int. J. Syst. Evol. Microbiol.">
        <title>The Global Catalogue of Microorganisms (GCM) 10K type strain sequencing project: providing services to taxonomists for standard genome sequencing and annotation.</title>
        <authorList>
            <consortium name="The Broad Institute Genomics Platform"/>
            <consortium name="The Broad Institute Genome Sequencing Center for Infectious Disease"/>
            <person name="Wu L."/>
            <person name="Ma J."/>
        </authorList>
    </citation>
    <scope>NUCLEOTIDE SEQUENCE [LARGE SCALE GENOMIC DNA]</scope>
    <source>
        <strain evidence="7 8">JCM 4395</strain>
    </source>
</reference>
<dbReference type="Gene3D" id="2.130.10.130">
    <property type="entry name" value="Integrin alpha, N-terminal"/>
    <property type="match status" value="4"/>
</dbReference>
<dbReference type="Pfam" id="PF01839">
    <property type="entry name" value="FG-GAP"/>
    <property type="match status" value="5"/>
</dbReference>
<feature type="region of interest" description="Disordered" evidence="5">
    <location>
        <begin position="179"/>
        <end position="200"/>
    </location>
</feature>
<dbReference type="PANTHER" id="PTHR23221:SF7">
    <property type="entry name" value="PHOSPHATIDYLINOSITOL-GLYCAN-SPECIFIC PHOSPHOLIPASE D"/>
    <property type="match status" value="1"/>
</dbReference>
<evidence type="ECO:0000313" key="8">
    <source>
        <dbReference type="Proteomes" id="UP001501777"/>
    </source>
</evidence>
<accession>A0ABN3MDI6</accession>
<dbReference type="PROSITE" id="PS51470">
    <property type="entry name" value="FG_GAP"/>
    <property type="match status" value="3"/>
</dbReference>
<dbReference type="InterPro" id="IPR000413">
    <property type="entry name" value="Integrin_alpha"/>
</dbReference>
<dbReference type="EMBL" id="BAAASG010000011">
    <property type="protein sequence ID" value="GAA2499835.1"/>
    <property type="molecule type" value="Genomic_DNA"/>
</dbReference>
<evidence type="ECO:0000256" key="4">
    <source>
        <dbReference type="ARBA" id="ARBA00023180"/>
    </source>
</evidence>
<feature type="region of interest" description="Disordered" evidence="5">
    <location>
        <begin position="326"/>
        <end position="350"/>
    </location>
</feature>
<feature type="signal peptide" evidence="6">
    <location>
        <begin position="1"/>
        <end position="33"/>
    </location>
</feature>
<dbReference type="SMART" id="SM00191">
    <property type="entry name" value="Int_alpha"/>
    <property type="match status" value="5"/>
</dbReference>
<keyword evidence="4" id="KW-0325">Glycoprotein</keyword>
<evidence type="ECO:0000256" key="6">
    <source>
        <dbReference type="SAM" id="SignalP"/>
    </source>
</evidence>
<dbReference type="InterPro" id="IPR013519">
    <property type="entry name" value="Int_alpha_beta-p"/>
</dbReference>
<keyword evidence="1 6" id="KW-0732">Signal</keyword>
<dbReference type="InterPro" id="IPR028994">
    <property type="entry name" value="Integrin_alpha_N"/>
</dbReference>
<dbReference type="PANTHER" id="PTHR23221">
    <property type="entry name" value="GLYCOSYLPHOSPHATIDYLINOSITOL PHOSPHOLIPASE D"/>
    <property type="match status" value="1"/>
</dbReference>
<evidence type="ECO:0000313" key="7">
    <source>
        <dbReference type="EMBL" id="GAA2499835.1"/>
    </source>
</evidence>
<organism evidence="7 8">
    <name type="scientific">Streptomyces longisporus</name>
    <dbReference type="NCBI Taxonomy" id="1948"/>
    <lineage>
        <taxon>Bacteria</taxon>
        <taxon>Bacillati</taxon>
        <taxon>Actinomycetota</taxon>
        <taxon>Actinomycetes</taxon>
        <taxon>Kitasatosporales</taxon>
        <taxon>Streptomycetaceae</taxon>
        <taxon>Streptomyces</taxon>
    </lineage>
</organism>
<evidence type="ECO:0000256" key="1">
    <source>
        <dbReference type="ARBA" id="ARBA00022729"/>
    </source>
</evidence>
<dbReference type="Proteomes" id="UP001501777">
    <property type="component" value="Unassembled WGS sequence"/>
</dbReference>
<feature type="chain" id="PRO_5046176667" evidence="6">
    <location>
        <begin position="34"/>
        <end position="493"/>
    </location>
</feature>
<sequence length="493" mass="49018">MSESVVVPRTRRAVAVAIALLAATGVVSPLAHAQPAAVKSVRQDFNGDGYEDLATGAPGATVGGKQAAGYVAVVYGSAHGLNLASKQVFTQATPGVPGTPEAGDDFGAHLAAGDLDGDGYTDLVVPAAGERWTQGGVARHGSVTVLWGGKSGLSGGTILPGALTDGSARVVAGDFDGDGHADLAGPSSLESGPFSRTGVPARSQDISFTDADVQVLDVASGDVDGDGIGDVVVLTGPYDFDDPGDQNVGHTLLYLHGTRNGLASPVHLKDGEGREIEGGESIALGDVNGDGRDDLVFGRPRVAYSGEGTPDPSEYGERIGIVLGTAQGPQTADPRTIDQDTPGVPGATESGDLFGTDVAVGDVNGDGYADIAVGIPGEDFSGVTDAGTVAVVPGSASGPTGAGTKVFSQNTAGVPGTAERADHFGGAVTLLDGDKDGRADLVVGAPGENSNAGSVWGFRSTASGVTTTGSISFGAKALGTDPELARLGSEFTR</sequence>
<evidence type="ECO:0000256" key="3">
    <source>
        <dbReference type="ARBA" id="ARBA00022801"/>
    </source>
</evidence>
<keyword evidence="3" id="KW-0378">Hydrolase</keyword>
<protein>
    <submittedName>
        <fullName evidence="7">FG-GAP repeat protein</fullName>
    </submittedName>
</protein>
<name>A0ABN3MDI6_STRLO</name>
<dbReference type="InterPro" id="IPR013517">
    <property type="entry name" value="FG-GAP"/>
</dbReference>
<dbReference type="SUPFAM" id="SSF69318">
    <property type="entry name" value="Integrin alpha N-terminal domain"/>
    <property type="match status" value="1"/>
</dbReference>
<evidence type="ECO:0000256" key="5">
    <source>
        <dbReference type="SAM" id="MobiDB-lite"/>
    </source>
</evidence>
<evidence type="ECO:0000256" key="2">
    <source>
        <dbReference type="ARBA" id="ARBA00022737"/>
    </source>
</evidence>
<keyword evidence="8" id="KW-1185">Reference proteome</keyword>
<gene>
    <name evidence="7" type="ORF">GCM10010276_47160</name>
</gene>
<keyword evidence="2" id="KW-0677">Repeat</keyword>
<comment type="caution">
    <text evidence="7">The sequence shown here is derived from an EMBL/GenBank/DDBJ whole genome shotgun (WGS) entry which is preliminary data.</text>
</comment>